<accession>A0A427TY54</accession>
<dbReference type="Proteomes" id="UP000279911">
    <property type="component" value="Unassembled WGS sequence"/>
</dbReference>
<comment type="caution">
    <text evidence="2">The sequence shown here is derived from an EMBL/GenBank/DDBJ whole genome shotgun (WGS) entry which is preliminary data.</text>
</comment>
<dbReference type="InterPro" id="IPR025291">
    <property type="entry name" value="DUF4153"/>
</dbReference>
<feature type="transmembrane region" description="Helical" evidence="1">
    <location>
        <begin position="202"/>
        <end position="223"/>
    </location>
</feature>
<feature type="transmembrane region" description="Helical" evidence="1">
    <location>
        <begin position="119"/>
        <end position="137"/>
    </location>
</feature>
<dbReference type="Pfam" id="PF13687">
    <property type="entry name" value="DUF4153"/>
    <property type="match status" value="1"/>
</dbReference>
<keyword evidence="1" id="KW-0472">Membrane</keyword>
<feature type="transmembrane region" description="Helical" evidence="1">
    <location>
        <begin position="243"/>
        <end position="265"/>
    </location>
</feature>
<feature type="transmembrane region" description="Helical" evidence="1">
    <location>
        <begin position="33"/>
        <end position="49"/>
    </location>
</feature>
<gene>
    <name evidence="2" type="ORF">EJA10_00815</name>
</gene>
<dbReference type="AlphaFoldDB" id="A0A427TY54"/>
<dbReference type="EMBL" id="RSFW01000002">
    <property type="protein sequence ID" value="RSD29226.1"/>
    <property type="molecule type" value="Genomic_DNA"/>
</dbReference>
<name>A0A427TY54_9BACI</name>
<feature type="transmembrane region" description="Helical" evidence="1">
    <location>
        <begin position="157"/>
        <end position="176"/>
    </location>
</feature>
<proteinExistence type="predicted"/>
<evidence type="ECO:0000313" key="3">
    <source>
        <dbReference type="Proteomes" id="UP000279911"/>
    </source>
</evidence>
<evidence type="ECO:0000313" key="2">
    <source>
        <dbReference type="EMBL" id="RSD29226.1"/>
    </source>
</evidence>
<keyword evidence="1" id="KW-1133">Transmembrane helix</keyword>
<reference evidence="3" key="1">
    <citation type="submission" date="2018-12" db="EMBL/GenBank/DDBJ databases">
        <title>Bacillus chawlae sp. nov., Bacillus glennii sp. nov., and Bacillus saganii sp. nov. Isolated from the Vehicle Assembly Building at Kennedy Space Center where the Viking Spacecraft were Assembled.</title>
        <authorList>
            <person name="Seuylemezian A."/>
            <person name="Vaishampayan P."/>
        </authorList>
    </citation>
    <scope>NUCLEOTIDE SEQUENCE [LARGE SCALE GENOMIC DNA]</scope>
    <source>
        <strain evidence="3">DSM 13966</strain>
    </source>
</reference>
<evidence type="ECO:0000256" key="1">
    <source>
        <dbReference type="SAM" id="Phobius"/>
    </source>
</evidence>
<feature type="transmembrane region" description="Helical" evidence="1">
    <location>
        <begin position="286"/>
        <end position="308"/>
    </location>
</feature>
<feature type="transmembrane region" description="Helical" evidence="1">
    <location>
        <begin position="320"/>
        <end position="343"/>
    </location>
</feature>
<organism evidence="2 3">
    <name type="scientific">Mesobacillus subterraneus</name>
    <dbReference type="NCBI Taxonomy" id="285983"/>
    <lineage>
        <taxon>Bacteria</taxon>
        <taxon>Bacillati</taxon>
        <taxon>Bacillota</taxon>
        <taxon>Bacilli</taxon>
        <taxon>Bacillales</taxon>
        <taxon>Bacillaceae</taxon>
        <taxon>Mesobacillus</taxon>
    </lineage>
</organism>
<dbReference type="RefSeq" id="WP_125478097.1">
    <property type="nucleotide sequence ID" value="NZ_RSFW01000002.1"/>
</dbReference>
<feature type="transmembrane region" description="Helical" evidence="1">
    <location>
        <begin position="61"/>
        <end position="78"/>
    </location>
</feature>
<sequence>MEFRINKGDWIFFIVCLALGLLAERSFLNGQIGLSYLVFITGFYGVFLWRFRSHPFTNKKLGLLLIISVWFLAASFLLRSNMILYMLNILVIPALVFVQLVLVTYPLQNQWHRWPFVQKLFLSAGAAIVYVARFLMYGPKLGFKGMDEKNSMVLRKVMIGVAISFPLLFVIINLLVSADQQFGEILGTLPRWLSGLRIEEEILRTIAILFYSLVMFGVMQVLRKKQPLPAEPFEKNVRMSWDSVISLTVLILLNLVYLLFVVVQFKYFFSETLHAGYTYAEFARRGFFELLFVTILNLLIISTVITFVDANAKGIRRLLQGLLSLLVFFSGVMLYSAFIRLLMYEEAYGFTFFESAGTFLYGLPARGPGVFVHADLDGKTIVDSFLCYLGHYFLYNHQYGAA</sequence>
<dbReference type="OrthoDB" id="9767931at2"/>
<keyword evidence="1" id="KW-0812">Transmembrane</keyword>
<protein>
    <submittedName>
        <fullName evidence="2">DUF4173 domain-containing protein</fullName>
    </submittedName>
</protein>
<feature type="transmembrane region" description="Helical" evidence="1">
    <location>
        <begin position="84"/>
        <end position="107"/>
    </location>
</feature>